<reference evidence="1 2" key="2">
    <citation type="submission" date="2021-02" db="EMBL/GenBank/DDBJ databases">
        <title>Sulfurospirillum tamanensis sp. nov.</title>
        <authorList>
            <person name="Frolova A."/>
            <person name="Merkel A."/>
            <person name="Slobodkin A."/>
        </authorList>
    </citation>
    <scope>NUCLEOTIDE SEQUENCE [LARGE SCALE GENOMIC DNA]</scope>
    <source>
        <strain evidence="1 2">T05b</strain>
    </source>
</reference>
<reference evidence="1 2" key="3">
    <citation type="submission" date="2021-02" db="EMBL/GenBank/DDBJ databases">
        <authorList>
            <person name="Merkel A.Y."/>
        </authorList>
    </citation>
    <scope>NUCLEOTIDE SEQUENCE [LARGE SCALE GENOMIC DNA]</scope>
    <source>
        <strain evidence="1 2">T05b</strain>
    </source>
</reference>
<gene>
    <name evidence="1" type="ORF">JWV37_02295</name>
</gene>
<organism evidence="1 2">
    <name type="scientific">Sulfurospirillum tamanense</name>
    <dbReference type="NCBI Taxonomy" id="2813362"/>
    <lineage>
        <taxon>Bacteria</taxon>
        <taxon>Pseudomonadati</taxon>
        <taxon>Campylobacterota</taxon>
        <taxon>Epsilonproteobacteria</taxon>
        <taxon>Campylobacterales</taxon>
        <taxon>Sulfurospirillaceae</taxon>
        <taxon>Sulfurospirillum</taxon>
    </lineage>
</organism>
<evidence type="ECO:0000313" key="1">
    <source>
        <dbReference type="EMBL" id="MBN2963597.1"/>
    </source>
</evidence>
<dbReference type="RefSeq" id="WP_205458036.1">
    <property type="nucleotide sequence ID" value="NZ_JAFHKK010000003.1"/>
</dbReference>
<evidence type="ECO:0000313" key="2">
    <source>
        <dbReference type="Proteomes" id="UP000703590"/>
    </source>
</evidence>
<dbReference type="EMBL" id="JAFHKK010000003">
    <property type="protein sequence ID" value="MBN2963597.1"/>
    <property type="molecule type" value="Genomic_DNA"/>
</dbReference>
<sequence>MYPQFFDEVPPIVLKDDLACLLGTFVEGKVEITYLECVKMAGHSCPTVAGAYVLTQVALKKLFPTQVPVRGLVRIAFKEPKTNGVAGVMAQVMANITGAADAGGFKGLGGEHVRAGLLSFEKPLKGMVQFSRVDTGEFVTLSYTPSQLPQTPELSSLMEKARLGDKEAQDIFGQTWQARVREVLFHYDKHGLVHVDEMGVF</sequence>
<evidence type="ECO:0008006" key="3">
    <source>
        <dbReference type="Google" id="ProtNLM"/>
    </source>
</evidence>
<accession>A0ABS2WPG8</accession>
<proteinExistence type="predicted"/>
<dbReference type="Proteomes" id="UP000703590">
    <property type="component" value="Unassembled WGS sequence"/>
</dbReference>
<reference evidence="2" key="1">
    <citation type="submission" date="2021-02" db="EMBL/GenBank/DDBJ databases">
        <title>Sulfurospirillum tamanensis sp. nov.</title>
        <authorList>
            <person name="Merkel A.Y."/>
        </authorList>
    </citation>
    <scope>NUCLEOTIDE SEQUENCE [LARGE SCALE GENOMIC DNA]</scope>
    <source>
        <strain evidence="2">T05b</strain>
    </source>
</reference>
<keyword evidence="2" id="KW-1185">Reference proteome</keyword>
<comment type="caution">
    <text evidence="1">The sequence shown here is derived from an EMBL/GenBank/DDBJ whole genome shotgun (WGS) entry which is preliminary data.</text>
</comment>
<dbReference type="Gene3D" id="3.30.1330.130">
    <property type="match status" value="1"/>
</dbReference>
<name>A0ABS2WPG8_9BACT</name>
<protein>
    <recommendedName>
        <fullName evidence="3">Formylmethanofuran dehydrogenase subunit E domain-containing protein</fullName>
    </recommendedName>
</protein>